<keyword evidence="2" id="KW-0808">Transferase</keyword>
<dbReference type="PANTHER" id="PTHR43861:SF1">
    <property type="entry name" value="TRANS-ACONITATE 2-METHYLTRANSFERASE"/>
    <property type="match status" value="1"/>
</dbReference>
<dbReference type="Pfam" id="PF08241">
    <property type="entry name" value="Methyltransf_11"/>
    <property type="match status" value="1"/>
</dbReference>
<dbReference type="Proteomes" id="UP001324270">
    <property type="component" value="Unassembled WGS sequence"/>
</dbReference>
<dbReference type="CDD" id="cd02440">
    <property type="entry name" value="AdoMet_MTases"/>
    <property type="match status" value="1"/>
</dbReference>
<evidence type="ECO:0000313" key="2">
    <source>
        <dbReference type="EMBL" id="MEB3040594.1"/>
    </source>
</evidence>
<proteinExistence type="predicted"/>
<comment type="caution">
    <text evidence="2">The sequence shown here is derived from an EMBL/GenBank/DDBJ whole genome shotgun (WGS) entry which is preliminary data.</text>
</comment>
<evidence type="ECO:0000259" key="1">
    <source>
        <dbReference type="Pfam" id="PF08241"/>
    </source>
</evidence>
<feature type="domain" description="Methyltransferase type 11" evidence="1">
    <location>
        <begin position="54"/>
        <end position="153"/>
    </location>
</feature>
<dbReference type="RefSeq" id="WP_323979528.1">
    <property type="nucleotide sequence ID" value="NZ_JAYKBV010000009.1"/>
</dbReference>
<keyword evidence="2" id="KW-0489">Methyltransferase</keyword>
<gene>
    <name evidence="2" type="ORF">VJJ49_07790</name>
</gene>
<keyword evidence="3" id="KW-1185">Reference proteome</keyword>
<dbReference type="Gene3D" id="3.40.50.150">
    <property type="entry name" value="Vaccinia Virus protein VP39"/>
    <property type="match status" value="1"/>
</dbReference>
<reference evidence="2 3" key="1">
    <citation type="submission" date="2023-12" db="EMBL/GenBank/DDBJ databases">
        <title>Genomic sequences of Capnocytophaga and Parvimonas strains.</title>
        <authorList>
            <person name="Watt R.M."/>
            <person name="Wang M."/>
            <person name="Yang T."/>
            <person name="Tong W.M."/>
        </authorList>
    </citation>
    <scope>NUCLEOTIDE SEQUENCE [LARGE SCALE GENOMIC DNA]</scope>
    <source>
        <strain evidence="2 3">CCUG 13156</strain>
    </source>
</reference>
<accession>A0ABU5Y9H9</accession>
<dbReference type="SUPFAM" id="SSF53335">
    <property type="entry name" value="S-adenosyl-L-methionine-dependent methyltransferases"/>
    <property type="match status" value="1"/>
</dbReference>
<dbReference type="EC" id="2.1.-.-" evidence="2"/>
<dbReference type="EMBL" id="JAYKBV010000009">
    <property type="protein sequence ID" value="MEB3040594.1"/>
    <property type="molecule type" value="Genomic_DNA"/>
</dbReference>
<protein>
    <submittedName>
        <fullName evidence="2">Class I SAM-dependent methyltransferase</fullName>
        <ecNumber evidence="2">2.1.-.-</ecNumber>
    </submittedName>
</protein>
<organism evidence="2 3">
    <name type="scientific">Capnocytophaga gingivalis</name>
    <dbReference type="NCBI Taxonomy" id="1017"/>
    <lineage>
        <taxon>Bacteria</taxon>
        <taxon>Pseudomonadati</taxon>
        <taxon>Bacteroidota</taxon>
        <taxon>Flavobacteriia</taxon>
        <taxon>Flavobacteriales</taxon>
        <taxon>Flavobacteriaceae</taxon>
        <taxon>Capnocytophaga</taxon>
    </lineage>
</organism>
<sequence length="220" mass="25278">MNPPITDMAALGRQLRCPEGALAQEVADYIFASNEYMIRQTIDRLFLTSGERILEVGFGNGGHLPYLFAQGDNLHYTGIERSEEMLLRAREQYMPLIEQGKAVFLKATEGEMPRLPKEAFEVFFSVNTYYFIQDLRGYFERLYPMLTRGGRLALGYIDKDFGECMPFTQEVFTFYTNEQIGQWLLEVGFSSFGISSYTEEIFSKNGRTVTRPFHIAMAIK</sequence>
<evidence type="ECO:0000313" key="3">
    <source>
        <dbReference type="Proteomes" id="UP001324270"/>
    </source>
</evidence>
<dbReference type="PANTHER" id="PTHR43861">
    <property type="entry name" value="TRANS-ACONITATE 2-METHYLTRANSFERASE-RELATED"/>
    <property type="match status" value="1"/>
</dbReference>
<dbReference type="InterPro" id="IPR013216">
    <property type="entry name" value="Methyltransf_11"/>
</dbReference>
<dbReference type="GO" id="GO:0032259">
    <property type="term" value="P:methylation"/>
    <property type="evidence" value="ECO:0007669"/>
    <property type="project" value="UniProtKB-KW"/>
</dbReference>
<dbReference type="InterPro" id="IPR029063">
    <property type="entry name" value="SAM-dependent_MTases_sf"/>
</dbReference>
<name>A0ABU5Y9H9_9FLAO</name>
<dbReference type="GO" id="GO:0008168">
    <property type="term" value="F:methyltransferase activity"/>
    <property type="evidence" value="ECO:0007669"/>
    <property type="project" value="UniProtKB-KW"/>
</dbReference>